<evidence type="ECO:0000313" key="2">
    <source>
        <dbReference type="EMBL" id="KAF6343111.1"/>
    </source>
</evidence>
<evidence type="ECO:0000256" key="1">
    <source>
        <dbReference type="SAM" id="MobiDB-lite"/>
    </source>
</evidence>
<organism evidence="2 3">
    <name type="scientific">Pipistrellus kuhlii</name>
    <name type="common">Kuhl's pipistrelle</name>
    <dbReference type="NCBI Taxonomy" id="59472"/>
    <lineage>
        <taxon>Eukaryota</taxon>
        <taxon>Metazoa</taxon>
        <taxon>Chordata</taxon>
        <taxon>Craniata</taxon>
        <taxon>Vertebrata</taxon>
        <taxon>Euteleostomi</taxon>
        <taxon>Mammalia</taxon>
        <taxon>Eutheria</taxon>
        <taxon>Laurasiatheria</taxon>
        <taxon>Chiroptera</taxon>
        <taxon>Yangochiroptera</taxon>
        <taxon>Vespertilionidae</taxon>
        <taxon>Pipistrellus</taxon>
    </lineage>
</organism>
<proteinExistence type="predicted"/>
<reference evidence="2 3" key="1">
    <citation type="journal article" date="2020" name="Nature">
        <title>Six reference-quality genomes reveal evolution of bat adaptations.</title>
        <authorList>
            <person name="Jebb D."/>
            <person name="Huang Z."/>
            <person name="Pippel M."/>
            <person name="Hughes G.M."/>
            <person name="Lavrichenko K."/>
            <person name="Devanna P."/>
            <person name="Winkler S."/>
            <person name="Jermiin L.S."/>
            <person name="Skirmuntt E.C."/>
            <person name="Katzourakis A."/>
            <person name="Burkitt-Gray L."/>
            <person name="Ray D.A."/>
            <person name="Sullivan K.A.M."/>
            <person name="Roscito J.G."/>
            <person name="Kirilenko B.M."/>
            <person name="Davalos L.M."/>
            <person name="Corthals A.P."/>
            <person name="Power M.L."/>
            <person name="Jones G."/>
            <person name="Ransome R.D."/>
            <person name="Dechmann D.K.N."/>
            <person name="Locatelli A.G."/>
            <person name="Puechmaille S.J."/>
            <person name="Fedrigo O."/>
            <person name="Jarvis E.D."/>
            <person name="Hiller M."/>
            <person name="Vernes S.C."/>
            <person name="Myers E.W."/>
            <person name="Teeling E.C."/>
        </authorList>
    </citation>
    <scope>NUCLEOTIDE SEQUENCE [LARGE SCALE GENOMIC DNA]</scope>
    <source>
        <strain evidence="2">MPipKuh1</strain>
        <tissue evidence="2">Flight muscle</tissue>
    </source>
</reference>
<protein>
    <submittedName>
        <fullName evidence="2">Uncharacterized protein</fullName>
    </submittedName>
</protein>
<evidence type="ECO:0000313" key="3">
    <source>
        <dbReference type="Proteomes" id="UP000558488"/>
    </source>
</evidence>
<keyword evidence="3" id="KW-1185">Reference proteome</keyword>
<feature type="region of interest" description="Disordered" evidence="1">
    <location>
        <begin position="19"/>
        <end position="45"/>
    </location>
</feature>
<sequence>MLEWGRLTENIARGEDIQGVSGTMPSGLSRLPRGQSRKTWSTPWKQSLCSGTTVTKQRFGVTPADGAVSPPRPHVATRSNTTGHLQGAAHLGAPPILHFSASHCHQETAQGPLLGRWRHRHTASRDTATGLRLV</sequence>
<dbReference type="Proteomes" id="UP000558488">
    <property type="component" value="Unassembled WGS sequence"/>
</dbReference>
<dbReference type="AlphaFoldDB" id="A0A7J7X0F4"/>
<accession>A0A7J7X0F4</accession>
<name>A0A7J7X0F4_PIPKU</name>
<dbReference type="EMBL" id="JACAGB010000009">
    <property type="protein sequence ID" value="KAF6343111.1"/>
    <property type="molecule type" value="Genomic_DNA"/>
</dbReference>
<comment type="caution">
    <text evidence="2">The sequence shown here is derived from an EMBL/GenBank/DDBJ whole genome shotgun (WGS) entry which is preliminary data.</text>
</comment>
<gene>
    <name evidence="2" type="ORF">mPipKuh1_010814</name>
</gene>